<dbReference type="Proteomes" id="UP000218139">
    <property type="component" value="Unassembled WGS sequence"/>
</dbReference>
<evidence type="ECO:0000313" key="4">
    <source>
        <dbReference type="EMBL" id="PAY47017.1"/>
    </source>
</evidence>
<evidence type="ECO:0000313" key="5">
    <source>
        <dbReference type="EMBL" id="WII29007.1"/>
    </source>
</evidence>
<protein>
    <submittedName>
        <fullName evidence="2">Uncharacterized protein</fullName>
    </submittedName>
</protein>
<reference evidence="4 8" key="2">
    <citation type="submission" date="2016-05" db="EMBL/GenBank/DDBJ databases">
        <authorList>
            <person name="Lee J.-Y."/>
            <person name="Kim E.B."/>
            <person name="Choi Y.-J."/>
        </authorList>
    </citation>
    <scope>NUCLEOTIDE SEQUENCE [LARGE SCALE GENOMIC DNA]</scope>
    <source>
        <strain evidence="4 8">KLA006</strain>
    </source>
</reference>
<dbReference type="Proteomes" id="UP000195378">
    <property type="component" value="Chromosome"/>
</dbReference>
<name>A0A089QGV1_9LACO</name>
<evidence type="ECO:0000313" key="6">
    <source>
        <dbReference type="Proteomes" id="UP000029488"/>
    </source>
</evidence>
<dbReference type="EMBL" id="CP020858">
    <property type="protein sequence ID" value="ARU19720.1"/>
    <property type="molecule type" value="Genomic_DNA"/>
</dbReference>
<dbReference type="RefSeq" id="WP_034983205.1">
    <property type="nucleotide sequence ID" value="NZ_CP007646.1"/>
</dbReference>
<evidence type="ECO:0000313" key="2">
    <source>
        <dbReference type="EMBL" id="AIR10206.1"/>
    </source>
</evidence>
<evidence type="ECO:0000313" key="3">
    <source>
        <dbReference type="EMBL" id="ARU19720.1"/>
    </source>
</evidence>
<dbReference type="AlphaFoldDB" id="A0A089QGV1"/>
<sequence>MKKRKLIIPITLGVVGLAYYNRKALKNEFLIYKDYYETLSKEFSQVSFASKKVLFNVMQLLDQVSESSDTIENLLTEIDDFSQEVNKTLDSF</sequence>
<evidence type="ECO:0000256" key="1">
    <source>
        <dbReference type="SAM" id="Coils"/>
    </source>
</evidence>
<proteinExistence type="predicted"/>
<gene>
    <name evidence="4" type="ORF">A8C52_06895</name>
    <name evidence="3" type="ORF">B7R82_06825</name>
    <name evidence="2" type="ORF">LSJ_0508c</name>
    <name evidence="5" type="ORF">QFE45_02605</name>
</gene>
<evidence type="ECO:0000313" key="8">
    <source>
        <dbReference type="Proteomes" id="UP000218139"/>
    </source>
</evidence>
<dbReference type="EMBL" id="CP123971">
    <property type="protein sequence ID" value="WII29007.1"/>
    <property type="molecule type" value="Genomic_DNA"/>
</dbReference>
<reference evidence="2 6" key="1">
    <citation type="journal article" date="2014" name="BMC Genomics">
        <title>Unusual genome complexity in Lactobacillus salivarius JCM1046.</title>
        <authorList>
            <person name="Raftis E.J."/>
            <person name="Forde B.M."/>
            <person name="Claesson M.J."/>
            <person name="O'Toole P.W."/>
        </authorList>
    </citation>
    <scope>NUCLEOTIDE SEQUENCE [LARGE SCALE GENOMIC DNA]</scope>
    <source>
        <strain evidence="2 6">JCM1046</strain>
    </source>
</reference>
<keyword evidence="1" id="KW-0175">Coiled coil</keyword>
<dbReference type="KEGG" id="lsj:LSJ_0508c"/>
<reference evidence="3 7" key="3">
    <citation type="submission" date="2017-04" db="EMBL/GenBank/DDBJ databases">
        <title>Complete genome sequence of Lactobacillus salivarius ZLS006, a probiotic strain isolated from healthy piglet.</title>
        <authorList>
            <person name="Zhang D."/>
        </authorList>
    </citation>
    <scope>NUCLEOTIDE SEQUENCE [LARGE SCALE GENOMIC DNA]</scope>
    <source>
        <strain evidence="3 7">ZLS006</strain>
    </source>
</reference>
<dbReference type="EMBL" id="LXZO01000083">
    <property type="protein sequence ID" value="PAY47017.1"/>
    <property type="molecule type" value="Genomic_DNA"/>
</dbReference>
<dbReference type="Proteomes" id="UP000029488">
    <property type="component" value="Chromosome"/>
</dbReference>
<dbReference type="EMBL" id="CP007646">
    <property type="protein sequence ID" value="AIR10206.1"/>
    <property type="molecule type" value="Genomic_DNA"/>
</dbReference>
<reference evidence="5" key="4">
    <citation type="submission" date="2023-04" db="EMBL/GenBank/DDBJ databases">
        <title>Four porcine-derived lactic acid bacteria strains analyses and their evaluation as potential probiotics based on genomics.</title>
        <authorList>
            <person name="Niu D."/>
        </authorList>
    </citation>
    <scope>NUCLEOTIDE SEQUENCE</scope>
    <source>
        <strain evidence="5">ZSA5</strain>
    </source>
</reference>
<dbReference type="Proteomes" id="UP001231316">
    <property type="component" value="Chromosome"/>
</dbReference>
<accession>A0A089QGV1</accession>
<organism evidence="2 6">
    <name type="scientific">Ligilactobacillus salivarius</name>
    <dbReference type="NCBI Taxonomy" id="1624"/>
    <lineage>
        <taxon>Bacteria</taxon>
        <taxon>Bacillati</taxon>
        <taxon>Bacillota</taxon>
        <taxon>Bacilli</taxon>
        <taxon>Lactobacillales</taxon>
        <taxon>Lactobacillaceae</taxon>
        <taxon>Ligilactobacillus</taxon>
    </lineage>
</organism>
<feature type="coiled-coil region" evidence="1">
    <location>
        <begin position="64"/>
        <end position="91"/>
    </location>
</feature>
<evidence type="ECO:0000313" key="7">
    <source>
        <dbReference type="Proteomes" id="UP000195378"/>
    </source>
</evidence>